<proteinExistence type="inferred from homology"/>
<dbReference type="GO" id="GO:0043590">
    <property type="term" value="C:bacterial nucleoid"/>
    <property type="evidence" value="ECO:0007669"/>
    <property type="project" value="TreeGrafter"/>
</dbReference>
<reference evidence="6 7" key="1">
    <citation type="submission" date="2019-08" db="EMBL/GenBank/DDBJ databases">
        <title>Bioinformatics analysis of the strain L3 and L5.</title>
        <authorList>
            <person name="Li X."/>
        </authorList>
    </citation>
    <scope>NUCLEOTIDE SEQUENCE [LARGE SCALE GENOMIC DNA]</scope>
    <source>
        <strain evidence="6 7">L3</strain>
    </source>
</reference>
<evidence type="ECO:0000313" key="7">
    <source>
        <dbReference type="Proteomes" id="UP000466024"/>
    </source>
</evidence>
<dbReference type="PANTHER" id="PTHR38103:SF1">
    <property type="entry name" value="RECOMBINATION-ASSOCIATED PROTEIN RDGC"/>
    <property type="match status" value="1"/>
</dbReference>
<comment type="subcellular location">
    <subcellularLocation>
        <location evidence="1">Cytoplasm</location>
        <location evidence="1">Nucleoid</location>
    </subcellularLocation>
</comment>
<evidence type="ECO:0000256" key="3">
    <source>
        <dbReference type="ARBA" id="ARBA00022296"/>
    </source>
</evidence>
<keyword evidence="4" id="KW-0963">Cytoplasm</keyword>
<dbReference type="InterPro" id="IPR007476">
    <property type="entry name" value="RdgC"/>
</dbReference>
<evidence type="ECO:0000256" key="4">
    <source>
        <dbReference type="ARBA" id="ARBA00022490"/>
    </source>
</evidence>
<evidence type="ECO:0000313" key="6">
    <source>
        <dbReference type="EMBL" id="KAA0020760.1"/>
    </source>
</evidence>
<name>A0A640WJJ5_9GAMM</name>
<dbReference type="AlphaFoldDB" id="A0A640WJJ5"/>
<dbReference type="GO" id="GO:0006310">
    <property type="term" value="P:DNA recombination"/>
    <property type="evidence" value="ECO:0007669"/>
    <property type="project" value="UniProtKB-KW"/>
</dbReference>
<dbReference type="Pfam" id="PF04381">
    <property type="entry name" value="RdgC"/>
    <property type="match status" value="1"/>
</dbReference>
<dbReference type="EMBL" id="VTPX01000001">
    <property type="protein sequence ID" value="KAA0020760.1"/>
    <property type="molecule type" value="Genomic_DNA"/>
</dbReference>
<evidence type="ECO:0000256" key="5">
    <source>
        <dbReference type="ARBA" id="ARBA00023172"/>
    </source>
</evidence>
<organism evidence="6 7">
    <name type="scientific">Salinicola corii</name>
    <dbReference type="NCBI Taxonomy" id="2606937"/>
    <lineage>
        <taxon>Bacteria</taxon>
        <taxon>Pseudomonadati</taxon>
        <taxon>Pseudomonadota</taxon>
        <taxon>Gammaproteobacteria</taxon>
        <taxon>Oceanospirillales</taxon>
        <taxon>Halomonadaceae</taxon>
        <taxon>Salinicola</taxon>
    </lineage>
</organism>
<dbReference type="GO" id="GO:0003690">
    <property type="term" value="F:double-stranded DNA binding"/>
    <property type="evidence" value="ECO:0007669"/>
    <property type="project" value="TreeGrafter"/>
</dbReference>
<evidence type="ECO:0000256" key="2">
    <source>
        <dbReference type="ARBA" id="ARBA00008657"/>
    </source>
</evidence>
<accession>A0A640WJJ5</accession>
<dbReference type="GO" id="GO:0000018">
    <property type="term" value="P:regulation of DNA recombination"/>
    <property type="evidence" value="ECO:0007669"/>
    <property type="project" value="TreeGrafter"/>
</dbReference>
<gene>
    <name evidence="6" type="ORF">F0A16_02935</name>
</gene>
<keyword evidence="5" id="KW-0233">DNA recombination</keyword>
<dbReference type="NCBIfam" id="NF001464">
    <property type="entry name" value="PRK00321.1-5"/>
    <property type="match status" value="1"/>
</dbReference>
<sequence>MFPKAFHLYRVHDQDVLLDTVPFEEALAELRFRPVSPREARRVGWAPPAGKRSEALSHEIQRHMLLTMLKQERLLPAAVINEEVAERVEAREAAEGQPLSRRERQLLKEQVLEELLPQAFTTTKRFELWWDTANRIIGINAGSRKAAEEALDLLRQTLGSLKVTPLVTKTPPSRGMTQWLSDPGSRPATLLLGDQVELRATEDEGVLRAKSVDLDSEEMQSLLENGRLAAKMGIGIEGLARFQLHDDLSIKGLQFDDALLDEASQADDGDDPAVRLETDFALWSDAMSKVIASLLEWLGGEADPSMPSEATP</sequence>
<protein>
    <recommendedName>
        <fullName evidence="3">Recombination-associated protein RdgC</fullName>
    </recommendedName>
</protein>
<comment type="similarity">
    <text evidence="2">Belongs to the RdgC family.</text>
</comment>
<dbReference type="PANTHER" id="PTHR38103">
    <property type="entry name" value="RECOMBINATION-ASSOCIATED PROTEIN RDGC"/>
    <property type="match status" value="1"/>
</dbReference>
<dbReference type="RefSeq" id="WP_149433880.1">
    <property type="nucleotide sequence ID" value="NZ_VTPX01000001.1"/>
</dbReference>
<comment type="caution">
    <text evidence="6">The sequence shown here is derived from an EMBL/GenBank/DDBJ whole genome shotgun (WGS) entry which is preliminary data.</text>
</comment>
<keyword evidence="7" id="KW-1185">Reference proteome</keyword>
<dbReference type="Proteomes" id="UP000466024">
    <property type="component" value="Unassembled WGS sequence"/>
</dbReference>
<evidence type="ECO:0000256" key="1">
    <source>
        <dbReference type="ARBA" id="ARBA00004453"/>
    </source>
</evidence>